<evidence type="ECO:0000313" key="3">
    <source>
        <dbReference type="Proteomes" id="UP000095767"/>
    </source>
</evidence>
<feature type="region of interest" description="Disordered" evidence="1">
    <location>
        <begin position="26"/>
        <end position="64"/>
    </location>
</feature>
<dbReference type="PANTHER" id="PTHR45125">
    <property type="entry name" value="F21J9.4-RELATED"/>
    <property type="match status" value="1"/>
</dbReference>
<dbReference type="EMBL" id="LWDX02057850">
    <property type="protein sequence ID" value="OEL18071.1"/>
    <property type="molecule type" value="Genomic_DNA"/>
</dbReference>
<gene>
    <name evidence="2" type="ORF">BAE44_0020909</name>
</gene>
<organism evidence="2 3">
    <name type="scientific">Dichanthelium oligosanthes</name>
    <dbReference type="NCBI Taxonomy" id="888268"/>
    <lineage>
        <taxon>Eukaryota</taxon>
        <taxon>Viridiplantae</taxon>
        <taxon>Streptophyta</taxon>
        <taxon>Embryophyta</taxon>
        <taxon>Tracheophyta</taxon>
        <taxon>Spermatophyta</taxon>
        <taxon>Magnoliopsida</taxon>
        <taxon>Liliopsida</taxon>
        <taxon>Poales</taxon>
        <taxon>Poaceae</taxon>
        <taxon>PACMAD clade</taxon>
        <taxon>Panicoideae</taxon>
        <taxon>Panicodae</taxon>
        <taxon>Paniceae</taxon>
        <taxon>Dichantheliinae</taxon>
        <taxon>Dichanthelium</taxon>
    </lineage>
</organism>
<evidence type="ECO:0008006" key="4">
    <source>
        <dbReference type="Google" id="ProtNLM"/>
    </source>
</evidence>
<proteinExistence type="predicted"/>
<feature type="compositionally biased region" description="Polar residues" evidence="1">
    <location>
        <begin position="32"/>
        <end position="44"/>
    </location>
</feature>
<reference evidence="2 3" key="1">
    <citation type="submission" date="2016-09" db="EMBL/GenBank/DDBJ databases">
        <title>The draft genome of Dichanthelium oligosanthes: A C3 panicoid grass species.</title>
        <authorList>
            <person name="Studer A.J."/>
            <person name="Schnable J.C."/>
            <person name="Brutnell T.P."/>
        </authorList>
    </citation>
    <scope>NUCLEOTIDE SEQUENCE [LARGE SCALE GENOMIC DNA]</scope>
    <source>
        <strain evidence="3">cv. Kellogg 1175</strain>
        <tissue evidence="2">Leaf</tissue>
    </source>
</reference>
<evidence type="ECO:0000256" key="1">
    <source>
        <dbReference type="SAM" id="MobiDB-lite"/>
    </source>
</evidence>
<dbReference type="STRING" id="888268.A0A1E5UYX7"/>
<protein>
    <recommendedName>
        <fullName evidence="4">No apical meristem-associated C-terminal domain-containing protein</fullName>
    </recommendedName>
</protein>
<sequence length="184" mass="20666">MDNAFGGLPYEAEPYADVTYTPPFEFTEDFDTSSQPAELTNEQVPLTDPVEVPPQGPSRSRKKGAVKKVAVRAKKFSVKEDELLCSACLNVTKDPIVGVNQPTGAYWASISSYFHEHKKTTEDRNISSLQHRWGGIQHETSQFCSFYAQVERKKESGKSEDDKVKDALQMYDGVARANFSYMHC</sequence>
<accession>A0A1E5UYX7</accession>
<dbReference type="PANTHER" id="PTHR45125:SF3">
    <property type="entry name" value="NO-APICAL-MERISTEM-ASSOCIATED CARBOXY-TERMINAL DOMAIN PROTEIN"/>
    <property type="match status" value="1"/>
</dbReference>
<keyword evidence="3" id="KW-1185">Reference proteome</keyword>
<dbReference type="AlphaFoldDB" id="A0A1E5UYX7"/>
<name>A0A1E5UYX7_9POAL</name>
<dbReference type="Proteomes" id="UP000095767">
    <property type="component" value="Unassembled WGS sequence"/>
</dbReference>
<dbReference type="OrthoDB" id="693008at2759"/>
<evidence type="ECO:0000313" key="2">
    <source>
        <dbReference type="EMBL" id="OEL18071.1"/>
    </source>
</evidence>
<comment type="caution">
    <text evidence="2">The sequence shown here is derived from an EMBL/GenBank/DDBJ whole genome shotgun (WGS) entry which is preliminary data.</text>
</comment>